<evidence type="ECO:0000313" key="3">
    <source>
        <dbReference type="WBParaSite" id="EVEC_0000632101-mRNA-1"/>
    </source>
</evidence>
<gene>
    <name evidence="1" type="ORF">EVEC_LOCUS5932</name>
</gene>
<accession>A0A0N4V7Q0</accession>
<proteinExistence type="predicted"/>
<evidence type="ECO:0000313" key="1">
    <source>
        <dbReference type="EMBL" id="VDD91181.1"/>
    </source>
</evidence>
<dbReference type="AlphaFoldDB" id="A0A0N4V7Q0"/>
<organism evidence="3">
    <name type="scientific">Enterobius vermicularis</name>
    <name type="common">Human pinworm</name>
    <dbReference type="NCBI Taxonomy" id="51028"/>
    <lineage>
        <taxon>Eukaryota</taxon>
        <taxon>Metazoa</taxon>
        <taxon>Ecdysozoa</taxon>
        <taxon>Nematoda</taxon>
        <taxon>Chromadorea</taxon>
        <taxon>Rhabditida</taxon>
        <taxon>Spirurina</taxon>
        <taxon>Oxyuridomorpha</taxon>
        <taxon>Oxyuroidea</taxon>
        <taxon>Oxyuridae</taxon>
        <taxon>Enterobius</taxon>
    </lineage>
</organism>
<reference evidence="1 2" key="2">
    <citation type="submission" date="2018-10" db="EMBL/GenBank/DDBJ databases">
        <authorList>
            <consortium name="Pathogen Informatics"/>
        </authorList>
    </citation>
    <scope>NUCLEOTIDE SEQUENCE [LARGE SCALE GENOMIC DNA]</scope>
</reference>
<evidence type="ECO:0000313" key="2">
    <source>
        <dbReference type="Proteomes" id="UP000274131"/>
    </source>
</evidence>
<dbReference type="Proteomes" id="UP000274131">
    <property type="component" value="Unassembled WGS sequence"/>
</dbReference>
<keyword evidence="2" id="KW-1185">Reference proteome</keyword>
<dbReference type="EMBL" id="UXUI01008316">
    <property type="protein sequence ID" value="VDD91181.1"/>
    <property type="molecule type" value="Genomic_DNA"/>
</dbReference>
<name>A0A0N4V7Q0_ENTVE</name>
<reference evidence="3" key="1">
    <citation type="submission" date="2017-02" db="UniProtKB">
        <authorList>
            <consortium name="WormBaseParasite"/>
        </authorList>
    </citation>
    <scope>IDENTIFICATION</scope>
</reference>
<protein>
    <submittedName>
        <fullName evidence="3">DDE_Tnp_1_7 domain-containing protein</fullName>
    </submittedName>
</protein>
<sequence>MTKRFAERVTYGRIRGMKPKGAKYSDMNDPSCLDEFWLRFYLTDAVNRGSNIMRAILSQMHSFQNAPNTIQIFLNEATTFKKPRVVLKFFLFKQQSLKDDQTFRTPQPPTMLNLLLPPVSDAIPARQ</sequence>
<dbReference type="WBParaSite" id="EVEC_0000632101-mRNA-1">
    <property type="protein sequence ID" value="EVEC_0000632101-mRNA-1"/>
    <property type="gene ID" value="EVEC_0000632101"/>
</dbReference>